<feature type="region of interest" description="Disordered" evidence="2">
    <location>
        <begin position="665"/>
        <end position="690"/>
    </location>
</feature>
<dbReference type="InterPro" id="IPR036691">
    <property type="entry name" value="Endo/exonu/phosph_ase_sf"/>
</dbReference>
<keyword evidence="5" id="KW-1185">Reference proteome</keyword>
<evidence type="ECO:0000256" key="1">
    <source>
        <dbReference type="SAM" id="Coils"/>
    </source>
</evidence>
<keyword evidence="4" id="KW-0808">Transferase</keyword>
<dbReference type="EMBL" id="LBMM01009046">
    <property type="protein sequence ID" value="KMQ88442.1"/>
    <property type="molecule type" value="Genomic_DNA"/>
</dbReference>
<dbReference type="PANTHER" id="PTHR19446">
    <property type="entry name" value="REVERSE TRANSCRIPTASES"/>
    <property type="match status" value="1"/>
</dbReference>
<feature type="non-terminal residue" evidence="4">
    <location>
        <position position="690"/>
    </location>
</feature>
<evidence type="ECO:0000313" key="4">
    <source>
        <dbReference type="EMBL" id="KMQ88442.1"/>
    </source>
</evidence>
<reference evidence="4 5" key="1">
    <citation type="submission" date="2015-04" db="EMBL/GenBank/DDBJ databases">
        <title>Lasius niger genome sequencing.</title>
        <authorList>
            <person name="Konorov E.A."/>
            <person name="Nikitin M.A."/>
            <person name="Kirill M.V."/>
            <person name="Chang P."/>
        </authorList>
    </citation>
    <scope>NUCLEOTIDE SEQUENCE [LARGE SCALE GENOMIC DNA]</scope>
    <source>
        <tissue evidence="4">Whole</tissue>
    </source>
</reference>
<dbReference type="AlphaFoldDB" id="A0A0J7KDL8"/>
<dbReference type="PROSITE" id="PS50878">
    <property type="entry name" value="RT_POL"/>
    <property type="match status" value="1"/>
</dbReference>
<evidence type="ECO:0000313" key="5">
    <source>
        <dbReference type="Proteomes" id="UP000036403"/>
    </source>
</evidence>
<protein>
    <submittedName>
        <fullName evidence="4">Reverse transcriptase</fullName>
    </submittedName>
</protein>
<feature type="domain" description="Reverse transcriptase" evidence="3">
    <location>
        <begin position="306"/>
        <end position="557"/>
    </location>
</feature>
<dbReference type="SUPFAM" id="SSF56219">
    <property type="entry name" value="DNase I-like"/>
    <property type="match status" value="1"/>
</dbReference>
<dbReference type="PaxDb" id="67767-A0A0J7KDL8"/>
<dbReference type="SUPFAM" id="SSF56672">
    <property type="entry name" value="DNA/RNA polymerases"/>
    <property type="match status" value="1"/>
</dbReference>
<keyword evidence="1" id="KW-0175">Coiled coil</keyword>
<dbReference type="CDD" id="cd01650">
    <property type="entry name" value="RT_nLTR_like"/>
    <property type="match status" value="1"/>
</dbReference>
<dbReference type="STRING" id="67767.A0A0J7KDL8"/>
<dbReference type="Pfam" id="PF14529">
    <property type="entry name" value="Exo_endo_phos_2"/>
    <property type="match status" value="1"/>
</dbReference>
<dbReference type="Pfam" id="PF00078">
    <property type="entry name" value="RVT_1"/>
    <property type="match status" value="1"/>
</dbReference>
<sequence length="690" mass="77199">MQTVRELKSDLYPFQNAANSAEIGFVRAKLDGIHLYSCYAPPSLSPDGFTDFLDKLTKDAKEHFPVAIAGDFNAWAVDWESKETNTKGQALLEAMSSLDVVLLNSGDEPTFAKGKASSIVDLTFVSSILAKGNCSWEMTNVYTASDHRAIVWDITTGREDEAGAQAQEEEDKLAWLEEARRKLNKAIKSSKKQCWDELLDEVETDTWGRPYKVVMTRLKSQPMPSPTCPELLKKIVTVLFPQKPELNHFIEQDKAETIPPVTEEQLLEACGRVGNTKAPGLDGIPNVALKAAINAAPGLFMDVYNTCLQEGTFPAKWKQQRLVLLPKGKKPPDELSSYRPLCMLDTAGKILEHRSTLDAIDLVVNTARKAISGTRWRRGTKKYCLVAILDIKNAFNSAKWDCIMKALTGRSVPGYLRRMIASYFTDRALKYDTESGPKEYRVTGGVPQSSVLGPLLWNIMYDGLLKLVLPSEARLVAFADDVAVVIVAKHLEDINFVFDETFAKIRRWMESVGLKLAEHKTEAVLIISKKQVETITLRVGDYELTSQSFIRYLGVMIDTRLSFKQQAEHVSTKASAVRTVLSRLMPNVEGPKQRKASVLTYGIAIWADALQTQESRRKVAPVYRLSDLRVTSAYRTMSEDADVCHRRDAAYRSTSRRTKIPLPAKRVNHTERSRAENRGETEQLTPMAAA</sequence>
<dbReference type="GO" id="GO:0003964">
    <property type="term" value="F:RNA-directed DNA polymerase activity"/>
    <property type="evidence" value="ECO:0007669"/>
    <property type="project" value="UniProtKB-KW"/>
</dbReference>
<name>A0A0J7KDL8_LASNI</name>
<dbReference type="InterPro" id="IPR043502">
    <property type="entry name" value="DNA/RNA_pol_sf"/>
</dbReference>
<dbReference type="OrthoDB" id="7700848at2759"/>
<keyword evidence="4" id="KW-0548">Nucleotidyltransferase</keyword>
<feature type="coiled-coil region" evidence="1">
    <location>
        <begin position="166"/>
        <end position="193"/>
    </location>
</feature>
<gene>
    <name evidence="4" type="ORF">RF55_12076</name>
</gene>
<feature type="compositionally biased region" description="Basic and acidic residues" evidence="2">
    <location>
        <begin position="668"/>
        <end position="681"/>
    </location>
</feature>
<dbReference type="InterPro" id="IPR005135">
    <property type="entry name" value="Endo/exonuclease/phosphatase"/>
</dbReference>
<keyword evidence="4" id="KW-0695">RNA-directed DNA polymerase</keyword>
<dbReference type="Proteomes" id="UP000036403">
    <property type="component" value="Unassembled WGS sequence"/>
</dbReference>
<accession>A0A0J7KDL8</accession>
<dbReference type="Gene3D" id="3.60.10.10">
    <property type="entry name" value="Endonuclease/exonuclease/phosphatase"/>
    <property type="match status" value="1"/>
</dbReference>
<dbReference type="InterPro" id="IPR000477">
    <property type="entry name" value="RT_dom"/>
</dbReference>
<proteinExistence type="predicted"/>
<evidence type="ECO:0000256" key="2">
    <source>
        <dbReference type="SAM" id="MobiDB-lite"/>
    </source>
</evidence>
<comment type="caution">
    <text evidence="4">The sequence shown here is derived from an EMBL/GenBank/DDBJ whole genome shotgun (WGS) entry which is preliminary data.</text>
</comment>
<organism evidence="4 5">
    <name type="scientific">Lasius niger</name>
    <name type="common">Black garden ant</name>
    <dbReference type="NCBI Taxonomy" id="67767"/>
    <lineage>
        <taxon>Eukaryota</taxon>
        <taxon>Metazoa</taxon>
        <taxon>Ecdysozoa</taxon>
        <taxon>Arthropoda</taxon>
        <taxon>Hexapoda</taxon>
        <taxon>Insecta</taxon>
        <taxon>Pterygota</taxon>
        <taxon>Neoptera</taxon>
        <taxon>Endopterygota</taxon>
        <taxon>Hymenoptera</taxon>
        <taxon>Apocrita</taxon>
        <taxon>Aculeata</taxon>
        <taxon>Formicoidea</taxon>
        <taxon>Formicidae</taxon>
        <taxon>Formicinae</taxon>
        <taxon>Lasius</taxon>
        <taxon>Lasius</taxon>
    </lineage>
</organism>
<evidence type="ECO:0000259" key="3">
    <source>
        <dbReference type="PROSITE" id="PS50878"/>
    </source>
</evidence>